<comment type="similarity">
    <text evidence="1">Belongs to the metallo-beta-lactamase superfamily.</text>
</comment>
<evidence type="ECO:0000256" key="3">
    <source>
        <dbReference type="ARBA" id="ARBA00022801"/>
    </source>
</evidence>
<dbReference type="PANTHER" id="PTHR42978:SF5">
    <property type="entry name" value="METALLO-BETA-LACTAMASE DOMAIN-CONTAINING PROTEIN"/>
    <property type="match status" value="1"/>
</dbReference>
<evidence type="ECO:0000256" key="1">
    <source>
        <dbReference type="ARBA" id="ARBA00007749"/>
    </source>
</evidence>
<sequence length="273" mass="30266">MIPQTSPSNLSWYLLPSSPSNSTCRVHLLQVGSLNLLDDLVFLPGPNEPNGSIQPGNDRSKIDKLENLPPASVEHVLPQCDNLFSYAFDHVGDGAKVGYTNAELGVRPTCCTITTLSDTLPTDGSRKVVEAYISNGLLEKVDGLYKAIQLRDLGDKGWFGLGTFDRAFDVLAMCHQMMLFRVKTRSSPEDDFVLLAGDCYHHPSLLKEPRRTVRPPYSKFSMHSDPDQAIDTIARTKPFAEKENVWVVGAHDYRVDEGIAARENQIEGLIFFG</sequence>
<accession>A0A6A6D8Y1</accession>
<reference evidence="5" key="1">
    <citation type="journal article" date="2020" name="Stud. Mycol.">
        <title>101 Dothideomycetes genomes: a test case for predicting lifestyles and emergence of pathogens.</title>
        <authorList>
            <person name="Haridas S."/>
            <person name="Albert R."/>
            <person name="Binder M."/>
            <person name="Bloem J."/>
            <person name="Labutti K."/>
            <person name="Salamov A."/>
            <person name="Andreopoulos B."/>
            <person name="Baker S."/>
            <person name="Barry K."/>
            <person name="Bills G."/>
            <person name="Bluhm B."/>
            <person name="Cannon C."/>
            <person name="Castanera R."/>
            <person name="Culley D."/>
            <person name="Daum C."/>
            <person name="Ezra D."/>
            <person name="Gonzalez J."/>
            <person name="Henrissat B."/>
            <person name="Kuo A."/>
            <person name="Liang C."/>
            <person name="Lipzen A."/>
            <person name="Lutzoni F."/>
            <person name="Magnuson J."/>
            <person name="Mondo S."/>
            <person name="Nolan M."/>
            <person name="Ohm R."/>
            <person name="Pangilinan J."/>
            <person name="Park H.-J."/>
            <person name="Ramirez L."/>
            <person name="Alfaro M."/>
            <person name="Sun H."/>
            <person name="Tritt A."/>
            <person name="Yoshinaga Y."/>
            <person name="Zwiers L.-H."/>
            <person name="Turgeon B."/>
            <person name="Goodwin S."/>
            <person name="Spatafora J."/>
            <person name="Crous P."/>
            <person name="Grigoriev I."/>
        </authorList>
    </citation>
    <scope>NUCLEOTIDE SEQUENCE</scope>
    <source>
        <strain evidence="5">CBS 207.26</strain>
    </source>
</reference>
<evidence type="ECO:0000313" key="6">
    <source>
        <dbReference type="Proteomes" id="UP000800200"/>
    </source>
</evidence>
<evidence type="ECO:0000313" key="5">
    <source>
        <dbReference type="EMBL" id="KAF2175533.1"/>
    </source>
</evidence>
<keyword evidence="2" id="KW-0479">Metal-binding</keyword>
<evidence type="ECO:0000256" key="4">
    <source>
        <dbReference type="ARBA" id="ARBA00022833"/>
    </source>
</evidence>
<dbReference type="InterPro" id="IPR051013">
    <property type="entry name" value="MBL_superfamily_lactonases"/>
</dbReference>
<dbReference type="Gene3D" id="3.60.15.10">
    <property type="entry name" value="Ribonuclease Z/Hydroxyacylglutathione hydrolase-like"/>
    <property type="match status" value="1"/>
</dbReference>
<protein>
    <submittedName>
        <fullName evidence="5">Uncharacterized protein</fullName>
    </submittedName>
</protein>
<proteinExistence type="inferred from homology"/>
<evidence type="ECO:0000256" key="2">
    <source>
        <dbReference type="ARBA" id="ARBA00022723"/>
    </source>
</evidence>
<gene>
    <name evidence="5" type="ORF">K469DRAFT_743274</name>
</gene>
<dbReference type="PANTHER" id="PTHR42978">
    <property type="entry name" value="QUORUM-QUENCHING LACTONASE YTNP-RELATED-RELATED"/>
    <property type="match status" value="1"/>
</dbReference>
<keyword evidence="6" id="KW-1185">Reference proteome</keyword>
<dbReference type="OrthoDB" id="10250730at2759"/>
<dbReference type="AlphaFoldDB" id="A0A6A6D8Y1"/>
<dbReference type="GO" id="GO:0016787">
    <property type="term" value="F:hydrolase activity"/>
    <property type="evidence" value="ECO:0007669"/>
    <property type="project" value="UniProtKB-KW"/>
</dbReference>
<dbReference type="Proteomes" id="UP000800200">
    <property type="component" value="Unassembled WGS sequence"/>
</dbReference>
<keyword evidence="3" id="KW-0378">Hydrolase</keyword>
<dbReference type="InterPro" id="IPR036866">
    <property type="entry name" value="RibonucZ/Hydroxyglut_hydro"/>
</dbReference>
<dbReference type="GO" id="GO:0046872">
    <property type="term" value="F:metal ion binding"/>
    <property type="evidence" value="ECO:0007669"/>
    <property type="project" value="UniProtKB-KW"/>
</dbReference>
<dbReference type="EMBL" id="ML994729">
    <property type="protein sequence ID" value="KAF2175533.1"/>
    <property type="molecule type" value="Genomic_DNA"/>
</dbReference>
<keyword evidence="4" id="KW-0862">Zinc</keyword>
<name>A0A6A6D8Y1_9PEZI</name>
<organism evidence="5 6">
    <name type="scientific">Zopfia rhizophila CBS 207.26</name>
    <dbReference type="NCBI Taxonomy" id="1314779"/>
    <lineage>
        <taxon>Eukaryota</taxon>
        <taxon>Fungi</taxon>
        <taxon>Dikarya</taxon>
        <taxon>Ascomycota</taxon>
        <taxon>Pezizomycotina</taxon>
        <taxon>Dothideomycetes</taxon>
        <taxon>Dothideomycetes incertae sedis</taxon>
        <taxon>Zopfiaceae</taxon>
        <taxon>Zopfia</taxon>
    </lineage>
</organism>